<evidence type="ECO:0000259" key="2">
    <source>
        <dbReference type="Pfam" id="PF01361"/>
    </source>
</evidence>
<protein>
    <recommendedName>
        <fullName evidence="2">4-oxalocrotonate tautomerase-like domain-containing protein</fullName>
    </recommendedName>
</protein>
<evidence type="ECO:0000256" key="1">
    <source>
        <dbReference type="ARBA" id="ARBA00023235"/>
    </source>
</evidence>
<accession>A0ABN8GPR2</accession>
<sequence length="144" mass="15824">MPMIIIHAAEAALDVKARQSIVGELSDFALECEALPKSPFVKSTVWTYYNLYDKDTVFMGEEATMNVVSVQIFVIEGGLDSNAKTSLVKGTTQIIGRQLSTSNFIPVYIIIHEVSEENWGIFGQKADLAAFRASSIDATALQFK</sequence>
<dbReference type="InterPro" id="IPR004370">
    <property type="entry name" value="4-OT-like_dom"/>
</dbReference>
<proteinExistence type="predicted"/>
<keyword evidence="4" id="KW-1185">Reference proteome</keyword>
<feature type="domain" description="4-oxalocrotonate tautomerase-like" evidence="2">
    <location>
        <begin position="70"/>
        <end position="123"/>
    </location>
</feature>
<keyword evidence="1" id="KW-0413">Isomerase</keyword>
<reference evidence="3" key="1">
    <citation type="submission" date="2022-01" db="EMBL/GenBank/DDBJ databases">
        <authorList>
            <person name="Criscuolo A."/>
        </authorList>
    </citation>
    <scope>NUCLEOTIDE SEQUENCE</scope>
    <source>
        <strain evidence="3">CIP111893</strain>
    </source>
</reference>
<organism evidence="3 4">
    <name type="scientific">Paenibacillus plantiphilus</name>
    <dbReference type="NCBI Taxonomy" id="2905650"/>
    <lineage>
        <taxon>Bacteria</taxon>
        <taxon>Bacillati</taxon>
        <taxon>Bacillota</taxon>
        <taxon>Bacilli</taxon>
        <taxon>Bacillales</taxon>
        <taxon>Paenibacillaceae</taxon>
        <taxon>Paenibacillus</taxon>
    </lineage>
</organism>
<dbReference type="InterPro" id="IPR014347">
    <property type="entry name" value="Tautomerase/MIF_sf"/>
</dbReference>
<dbReference type="Gene3D" id="3.30.429.10">
    <property type="entry name" value="Macrophage Migration Inhibitory Factor"/>
    <property type="match status" value="1"/>
</dbReference>
<dbReference type="EMBL" id="CAKMMF010000020">
    <property type="protein sequence ID" value="CAH1212729.1"/>
    <property type="molecule type" value="Genomic_DNA"/>
</dbReference>
<gene>
    <name evidence="3" type="ORF">PAECIP111893_03590</name>
</gene>
<dbReference type="Proteomes" id="UP000838686">
    <property type="component" value="Unassembled WGS sequence"/>
</dbReference>
<evidence type="ECO:0000313" key="3">
    <source>
        <dbReference type="EMBL" id="CAH1212729.1"/>
    </source>
</evidence>
<dbReference type="SUPFAM" id="SSF55331">
    <property type="entry name" value="Tautomerase/MIF"/>
    <property type="match status" value="1"/>
</dbReference>
<name>A0ABN8GPR2_9BACL</name>
<comment type="caution">
    <text evidence="3">The sequence shown here is derived from an EMBL/GenBank/DDBJ whole genome shotgun (WGS) entry which is preliminary data.</text>
</comment>
<dbReference type="Pfam" id="PF01361">
    <property type="entry name" value="Tautomerase"/>
    <property type="match status" value="1"/>
</dbReference>
<evidence type="ECO:0000313" key="4">
    <source>
        <dbReference type="Proteomes" id="UP000838686"/>
    </source>
</evidence>